<sequence length="127" mass="14855">MNVYDHYGVEKQDVGDVVRLLGEMLKVCFLPHESGFLGEYYLAMGEGGASYRLIRNFSDNEWQEEDFKECVWLLEANEVVEPDVLMVLLSGLEEIKFLYRSEVEEGSWMRRYVFVDGKLEMIREVVV</sequence>
<keyword evidence="2" id="KW-1185">Reference proteome</keyword>
<comment type="caution">
    <text evidence="1">The sequence shown here is derived from an EMBL/GenBank/DDBJ whole genome shotgun (WGS) entry which is preliminary data.</text>
</comment>
<evidence type="ECO:0000313" key="1">
    <source>
        <dbReference type="EMBL" id="NHR04895.1"/>
    </source>
</evidence>
<dbReference type="Proteomes" id="UP001515641">
    <property type="component" value="Unassembled WGS sequence"/>
</dbReference>
<evidence type="ECO:0000313" key="2">
    <source>
        <dbReference type="Proteomes" id="UP001515641"/>
    </source>
</evidence>
<dbReference type="RefSeq" id="WP_166451314.1">
    <property type="nucleotide sequence ID" value="NZ_JAAOMA010000006.1"/>
</dbReference>
<protein>
    <submittedName>
        <fullName evidence="1">Uncharacterized protein</fullName>
    </submittedName>
</protein>
<name>A0ABX0L262_9NEIS</name>
<dbReference type="EMBL" id="JAAOMA010000006">
    <property type="protein sequence ID" value="NHR04895.1"/>
    <property type="molecule type" value="Genomic_DNA"/>
</dbReference>
<reference evidence="1 2" key="1">
    <citation type="submission" date="2020-03" db="EMBL/GenBank/DDBJ databases">
        <title>Draft genome sequence of environmentally isolated cultures.</title>
        <authorList>
            <person name="Wilson H.S."/>
            <person name="De Leon M.E."/>
        </authorList>
    </citation>
    <scope>NUCLEOTIDE SEQUENCE [LARGE SCALE GENOMIC DNA]</scope>
    <source>
        <strain evidence="1 2">HSC-31F16</strain>
    </source>
</reference>
<proteinExistence type="predicted"/>
<gene>
    <name evidence="1" type="ORF">HA052_06760</name>
</gene>
<accession>A0ABX0L262</accession>
<organism evidence="1 2">
    <name type="scientific">Chromobacterium fluminis</name>
    <dbReference type="NCBI Taxonomy" id="3044269"/>
    <lineage>
        <taxon>Bacteria</taxon>
        <taxon>Pseudomonadati</taxon>
        <taxon>Pseudomonadota</taxon>
        <taxon>Betaproteobacteria</taxon>
        <taxon>Neisseriales</taxon>
        <taxon>Chromobacteriaceae</taxon>
        <taxon>Chromobacterium</taxon>
    </lineage>
</organism>